<dbReference type="Pfam" id="PF01887">
    <property type="entry name" value="SAM_HAT_N"/>
    <property type="match status" value="1"/>
</dbReference>
<comment type="caution">
    <text evidence="2">The sequence shown here is derived from an EMBL/GenBank/DDBJ whole genome shotgun (WGS) entry which is preliminary data.</text>
</comment>
<feature type="non-terminal residue" evidence="2">
    <location>
        <position position="107"/>
    </location>
</feature>
<sequence length="107" mass="11983">GSFILFSSFKYFPARTIFLVVVDPGVGTSRNIVLAETENYFFIAPDNGVLSLVLEEESIRQLRGVTNQHYFLPELSRTFEGRDKMAPVAAWLSRGISCEEFGPETTS</sequence>
<dbReference type="PANTHER" id="PTHR35092:SF1">
    <property type="entry name" value="CHLORINASE MJ1651"/>
    <property type="match status" value="1"/>
</dbReference>
<accession>X1SBR6</accession>
<feature type="non-terminal residue" evidence="2">
    <location>
        <position position="1"/>
    </location>
</feature>
<name>X1SBR6_9ZZZZ</name>
<dbReference type="AlphaFoldDB" id="X1SBR6"/>
<proteinExistence type="predicted"/>
<dbReference type="Gene3D" id="3.40.50.10790">
    <property type="entry name" value="S-adenosyl-l-methionine hydroxide adenosyltransferase, N-terminal"/>
    <property type="match status" value="1"/>
</dbReference>
<dbReference type="SUPFAM" id="SSF102522">
    <property type="entry name" value="Bacterial fluorinating enzyme, N-terminal domain"/>
    <property type="match status" value="1"/>
</dbReference>
<dbReference type="PANTHER" id="PTHR35092">
    <property type="entry name" value="CHLORINASE MJ1651"/>
    <property type="match status" value="1"/>
</dbReference>
<dbReference type="EMBL" id="BARW01013912">
    <property type="protein sequence ID" value="GAI72880.1"/>
    <property type="molecule type" value="Genomic_DNA"/>
</dbReference>
<protein>
    <recommendedName>
        <fullName evidence="1">S-adenosyl-l-methionine hydroxide adenosyltransferase N-terminal domain-containing protein</fullName>
    </recommendedName>
</protein>
<organism evidence="2">
    <name type="scientific">marine sediment metagenome</name>
    <dbReference type="NCBI Taxonomy" id="412755"/>
    <lineage>
        <taxon>unclassified sequences</taxon>
        <taxon>metagenomes</taxon>
        <taxon>ecological metagenomes</taxon>
    </lineage>
</organism>
<dbReference type="InterPro" id="IPR023228">
    <property type="entry name" value="SAM_OH_AdoTrfase_N_sf"/>
</dbReference>
<feature type="domain" description="S-adenosyl-l-methionine hydroxide adenosyltransferase N-terminal" evidence="1">
    <location>
        <begin position="1"/>
        <end position="102"/>
    </location>
</feature>
<gene>
    <name evidence="2" type="ORF">S12H4_25115</name>
</gene>
<dbReference type="InterPro" id="IPR046469">
    <property type="entry name" value="SAM_HAT_N"/>
</dbReference>
<reference evidence="2" key="1">
    <citation type="journal article" date="2014" name="Front. Microbiol.">
        <title>High frequency of phylogenetically diverse reductive dehalogenase-homologous genes in deep subseafloor sedimentary metagenomes.</title>
        <authorList>
            <person name="Kawai M."/>
            <person name="Futagami T."/>
            <person name="Toyoda A."/>
            <person name="Takaki Y."/>
            <person name="Nishi S."/>
            <person name="Hori S."/>
            <person name="Arai W."/>
            <person name="Tsubouchi T."/>
            <person name="Morono Y."/>
            <person name="Uchiyama I."/>
            <person name="Ito T."/>
            <person name="Fujiyama A."/>
            <person name="Inagaki F."/>
            <person name="Takami H."/>
        </authorList>
    </citation>
    <scope>NUCLEOTIDE SEQUENCE</scope>
    <source>
        <strain evidence="2">Expedition CK06-06</strain>
    </source>
</reference>
<evidence type="ECO:0000313" key="2">
    <source>
        <dbReference type="EMBL" id="GAI72880.1"/>
    </source>
</evidence>
<evidence type="ECO:0000259" key="1">
    <source>
        <dbReference type="Pfam" id="PF01887"/>
    </source>
</evidence>
<dbReference type="InterPro" id="IPR002747">
    <property type="entry name" value="SAM_OH_AdoTrfase"/>
</dbReference>